<feature type="region of interest" description="Disordered" evidence="1">
    <location>
        <begin position="1"/>
        <end position="34"/>
    </location>
</feature>
<feature type="region of interest" description="Disordered" evidence="1">
    <location>
        <begin position="50"/>
        <end position="145"/>
    </location>
</feature>
<comment type="caution">
    <text evidence="2">The sequence shown here is derived from an EMBL/GenBank/DDBJ whole genome shotgun (WGS) entry which is preliminary data.</text>
</comment>
<sequence length="174" mass="18981">MASVRKSAKKHSSSSPGSTRTAEENPGASIVKNTFVNDGSFLELFKRRMEAESSQKLQPKSGSTVDDREDDEGETKGDEGSSQEKLSEGKVPGPSISLTQQGKRTFAVGKMGGASRQMHAKKKKQEKDAAEAVKKAEEEAEGKSSAWKAYMEEVKRYKEMTCSEDGDRVCPLVK</sequence>
<dbReference type="EMBL" id="MU826842">
    <property type="protein sequence ID" value="KAJ7371838.1"/>
    <property type="molecule type" value="Genomic_DNA"/>
</dbReference>
<dbReference type="PANTHER" id="PTHR34753">
    <property type="entry name" value="TELOMERASE RNA COMPONENT INTERACTING RNASE"/>
    <property type="match status" value="1"/>
</dbReference>
<evidence type="ECO:0000256" key="1">
    <source>
        <dbReference type="SAM" id="MobiDB-lite"/>
    </source>
</evidence>
<evidence type="ECO:0008006" key="4">
    <source>
        <dbReference type="Google" id="ProtNLM"/>
    </source>
</evidence>
<accession>A0A9W9YYB4</accession>
<name>A0A9W9YYB4_9CNID</name>
<feature type="compositionally biased region" description="Basic residues" evidence="1">
    <location>
        <begin position="1"/>
        <end position="12"/>
    </location>
</feature>
<feature type="compositionally biased region" description="Basic and acidic residues" evidence="1">
    <location>
        <begin position="125"/>
        <end position="137"/>
    </location>
</feature>
<feature type="compositionally biased region" description="Polar residues" evidence="1">
    <location>
        <begin position="54"/>
        <end position="64"/>
    </location>
</feature>
<dbReference type="AlphaFoldDB" id="A0A9W9YYB4"/>
<keyword evidence="3" id="KW-1185">Reference proteome</keyword>
<evidence type="ECO:0000313" key="3">
    <source>
        <dbReference type="Proteomes" id="UP001163046"/>
    </source>
</evidence>
<protein>
    <recommendedName>
        <fullName evidence="4">Telomerase RNA component interacting RNase</fullName>
    </recommendedName>
</protein>
<dbReference type="GO" id="GO:0008408">
    <property type="term" value="F:3'-5' exonuclease activity"/>
    <property type="evidence" value="ECO:0007669"/>
    <property type="project" value="InterPro"/>
</dbReference>
<gene>
    <name evidence="2" type="ORF">OS493_023181</name>
</gene>
<evidence type="ECO:0000313" key="2">
    <source>
        <dbReference type="EMBL" id="KAJ7371838.1"/>
    </source>
</evidence>
<dbReference type="OrthoDB" id="5983145at2759"/>
<reference evidence="2" key="1">
    <citation type="submission" date="2023-01" db="EMBL/GenBank/DDBJ databases">
        <title>Genome assembly of the deep-sea coral Lophelia pertusa.</title>
        <authorList>
            <person name="Herrera S."/>
            <person name="Cordes E."/>
        </authorList>
    </citation>
    <scope>NUCLEOTIDE SEQUENCE</scope>
    <source>
        <strain evidence="2">USNM1676648</strain>
        <tissue evidence="2">Polyp</tissue>
    </source>
</reference>
<dbReference type="PANTHER" id="PTHR34753:SF1">
    <property type="entry name" value="TELOMERASE RNA COMPONENT INTERACTING RNASE"/>
    <property type="match status" value="1"/>
</dbReference>
<dbReference type="GO" id="GO:0008409">
    <property type="term" value="F:5'-3' exonuclease activity"/>
    <property type="evidence" value="ECO:0007669"/>
    <property type="project" value="InterPro"/>
</dbReference>
<organism evidence="2 3">
    <name type="scientific">Desmophyllum pertusum</name>
    <dbReference type="NCBI Taxonomy" id="174260"/>
    <lineage>
        <taxon>Eukaryota</taxon>
        <taxon>Metazoa</taxon>
        <taxon>Cnidaria</taxon>
        <taxon>Anthozoa</taxon>
        <taxon>Hexacorallia</taxon>
        <taxon>Scleractinia</taxon>
        <taxon>Caryophylliina</taxon>
        <taxon>Caryophylliidae</taxon>
        <taxon>Desmophyllum</taxon>
    </lineage>
</organism>
<dbReference type="Proteomes" id="UP001163046">
    <property type="component" value="Unassembled WGS sequence"/>
</dbReference>
<proteinExistence type="predicted"/>
<dbReference type="InterPro" id="IPR038838">
    <property type="entry name" value="TRIR"/>
</dbReference>